<reference evidence="1" key="1">
    <citation type="journal article" date="2023" name="Nat. Commun.">
        <title>Diploid and tetraploid genomes of Acorus and the evolution of monocots.</title>
        <authorList>
            <person name="Ma L."/>
            <person name="Liu K.W."/>
            <person name="Li Z."/>
            <person name="Hsiao Y.Y."/>
            <person name="Qi Y."/>
            <person name="Fu T."/>
            <person name="Tang G.D."/>
            <person name="Zhang D."/>
            <person name="Sun W.H."/>
            <person name="Liu D.K."/>
            <person name="Li Y."/>
            <person name="Chen G.Z."/>
            <person name="Liu X.D."/>
            <person name="Liao X.Y."/>
            <person name="Jiang Y.T."/>
            <person name="Yu X."/>
            <person name="Hao Y."/>
            <person name="Huang J."/>
            <person name="Zhao X.W."/>
            <person name="Ke S."/>
            <person name="Chen Y.Y."/>
            <person name="Wu W.L."/>
            <person name="Hsu J.L."/>
            <person name="Lin Y.F."/>
            <person name="Huang M.D."/>
            <person name="Li C.Y."/>
            <person name="Huang L."/>
            <person name="Wang Z.W."/>
            <person name="Zhao X."/>
            <person name="Zhong W.Y."/>
            <person name="Peng D.H."/>
            <person name="Ahmad S."/>
            <person name="Lan S."/>
            <person name="Zhang J.S."/>
            <person name="Tsai W.C."/>
            <person name="Van de Peer Y."/>
            <person name="Liu Z.J."/>
        </authorList>
    </citation>
    <scope>NUCLEOTIDE SEQUENCE</scope>
    <source>
        <strain evidence="1">CP</strain>
    </source>
</reference>
<reference evidence="1" key="2">
    <citation type="submission" date="2023-06" db="EMBL/GenBank/DDBJ databases">
        <authorList>
            <person name="Ma L."/>
            <person name="Liu K.-W."/>
            <person name="Li Z."/>
            <person name="Hsiao Y.-Y."/>
            <person name="Qi Y."/>
            <person name="Fu T."/>
            <person name="Tang G."/>
            <person name="Zhang D."/>
            <person name="Sun W.-H."/>
            <person name="Liu D.-K."/>
            <person name="Li Y."/>
            <person name="Chen G.-Z."/>
            <person name="Liu X.-D."/>
            <person name="Liao X.-Y."/>
            <person name="Jiang Y.-T."/>
            <person name="Yu X."/>
            <person name="Hao Y."/>
            <person name="Huang J."/>
            <person name="Zhao X.-W."/>
            <person name="Ke S."/>
            <person name="Chen Y.-Y."/>
            <person name="Wu W.-L."/>
            <person name="Hsu J.-L."/>
            <person name="Lin Y.-F."/>
            <person name="Huang M.-D."/>
            <person name="Li C.-Y."/>
            <person name="Huang L."/>
            <person name="Wang Z.-W."/>
            <person name="Zhao X."/>
            <person name="Zhong W.-Y."/>
            <person name="Peng D.-H."/>
            <person name="Ahmad S."/>
            <person name="Lan S."/>
            <person name="Zhang J.-S."/>
            <person name="Tsai W.-C."/>
            <person name="Van De Peer Y."/>
            <person name="Liu Z.-J."/>
        </authorList>
    </citation>
    <scope>NUCLEOTIDE SEQUENCE</scope>
    <source>
        <strain evidence="1">CP</strain>
        <tissue evidence="1">Leaves</tissue>
    </source>
</reference>
<dbReference type="AlphaFoldDB" id="A0AAV9EAQ5"/>
<dbReference type="EMBL" id="JAUJYO010000008">
    <property type="protein sequence ID" value="KAK1310570.1"/>
    <property type="molecule type" value="Genomic_DNA"/>
</dbReference>
<dbReference type="PANTHER" id="PTHR31288">
    <property type="entry name" value="O-FUCOSYLTRANSFERASE FAMILY PROTEIN"/>
    <property type="match status" value="1"/>
</dbReference>
<accession>A0AAV9EAQ5</accession>
<dbReference type="Proteomes" id="UP001180020">
    <property type="component" value="Unassembled WGS sequence"/>
</dbReference>
<keyword evidence="2" id="KW-1185">Reference proteome</keyword>
<proteinExistence type="predicted"/>
<protein>
    <submittedName>
        <fullName evidence="1">Uncharacterized protein</fullName>
    </submittedName>
</protein>
<evidence type="ECO:0000313" key="2">
    <source>
        <dbReference type="Proteomes" id="UP001180020"/>
    </source>
</evidence>
<sequence length="81" mass="9627">MGHRRYLYGGHARTIKPDKRKLARLFDNPNIRWDSFKHEVQEMLHRSDGKGFELRKPNSSLYMFPTPDCMCKQTEEDVVDT</sequence>
<comment type="caution">
    <text evidence="1">The sequence shown here is derived from an EMBL/GenBank/DDBJ whole genome shotgun (WGS) entry which is preliminary data.</text>
</comment>
<dbReference type="PANTHER" id="PTHR31288:SF22">
    <property type="entry name" value="O-FUCOSYLTRANSFERASE 9"/>
    <property type="match status" value="1"/>
</dbReference>
<evidence type="ECO:0000313" key="1">
    <source>
        <dbReference type="EMBL" id="KAK1310570.1"/>
    </source>
</evidence>
<organism evidence="1 2">
    <name type="scientific">Acorus calamus</name>
    <name type="common">Sweet flag</name>
    <dbReference type="NCBI Taxonomy" id="4465"/>
    <lineage>
        <taxon>Eukaryota</taxon>
        <taxon>Viridiplantae</taxon>
        <taxon>Streptophyta</taxon>
        <taxon>Embryophyta</taxon>
        <taxon>Tracheophyta</taxon>
        <taxon>Spermatophyta</taxon>
        <taxon>Magnoliopsida</taxon>
        <taxon>Liliopsida</taxon>
        <taxon>Acoraceae</taxon>
        <taxon>Acorus</taxon>
    </lineage>
</organism>
<dbReference type="InterPro" id="IPR024709">
    <property type="entry name" value="FucosylTrfase_pln"/>
</dbReference>
<name>A0AAV9EAQ5_ACOCL</name>
<gene>
    <name evidence="1" type="ORF">QJS10_CPA08g01058</name>
</gene>